<dbReference type="NCBIfam" id="TIGR00254">
    <property type="entry name" value="GGDEF"/>
    <property type="match status" value="1"/>
</dbReference>
<evidence type="ECO:0000256" key="2">
    <source>
        <dbReference type="ARBA" id="ARBA00034247"/>
    </source>
</evidence>
<protein>
    <recommendedName>
        <fullName evidence="1">diguanylate cyclase</fullName>
        <ecNumber evidence="1">2.7.7.65</ecNumber>
    </recommendedName>
</protein>
<dbReference type="SMART" id="SM00267">
    <property type="entry name" value="GGDEF"/>
    <property type="match status" value="1"/>
</dbReference>
<dbReference type="CDD" id="cd01949">
    <property type="entry name" value="GGDEF"/>
    <property type="match status" value="1"/>
</dbReference>
<gene>
    <name evidence="4" type="ORF">ABS24_08070</name>
</gene>
<dbReference type="AlphaFoldDB" id="A0A0R2UED1"/>
<dbReference type="SUPFAM" id="SSF55785">
    <property type="entry name" value="PYP-like sensor domain (PAS domain)"/>
    <property type="match status" value="1"/>
</dbReference>
<dbReference type="GO" id="GO:1902201">
    <property type="term" value="P:negative regulation of bacterial-type flagellum-dependent cell motility"/>
    <property type="evidence" value="ECO:0007669"/>
    <property type="project" value="TreeGrafter"/>
</dbReference>
<dbReference type="PROSITE" id="PS50887">
    <property type="entry name" value="GGDEF"/>
    <property type="match status" value="1"/>
</dbReference>
<dbReference type="InterPro" id="IPR035965">
    <property type="entry name" value="PAS-like_dom_sf"/>
</dbReference>
<dbReference type="PANTHER" id="PTHR45138:SF9">
    <property type="entry name" value="DIGUANYLATE CYCLASE DGCM-RELATED"/>
    <property type="match status" value="1"/>
</dbReference>
<accession>A0A0R2UED1</accession>
<dbReference type="Pfam" id="PF00990">
    <property type="entry name" value="GGDEF"/>
    <property type="match status" value="1"/>
</dbReference>
<feature type="domain" description="GGDEF" evidence="3">
    <location>
        <begin position="169"/>
        <end position="306"/>
    </location>
</feature>
<dbReference type="Gene3D" id="3.30.70.270">
    <property type="match status" value="1"/>
</dbReference>
<dbReference type="GO" id="GO:0043709">
    <property type="term" value="P:cell adhesion involved in single-species biofilm formation"/>
    <property type="evidence" value="ECO:0007669"/>
    <property type="project" value="TreeGrafter"/>
</dbReference>
<dbReference type="SUPFAM" id="SSF55073">
    <property type="entry name" value="Nucleotide cyclase"/>
    <property type="match status" value="1"/>
</dbReference>
<comment type="catalytic activity">
    <reaction evidence="2">
        <text>2 GTP = 3',3'-c-di-GMP + 2 diphosphate</text>
        <dbReference type="Rhea" id="RHEA:24898"/>
        <dbReference type="ChEBI" id="CHEBI:33019"/>
        <dbReference type="ChEBI" id="CHEBI:37565"/>
        <dbReference type="ChEBI" id="CHEBI:58805"/>
        <dbReference type="EC" id="2.7.7.65"/>
    </reaction>
</comment>
<dbReference type="InterPro" id="IPR029787">
    <property type="entry name" value="Nucleotide_cyclase"/>
</dbReference>
<comment type="caution">
    <text evidence="4">The sequence shown here is derived from an EMBL/GenBank/DDBJ whole genome shotgun (WGS) entry which is preliminary data.</text>
</comment>
<reference evidence="4 5" key="1">
    <citation type="submission" date="2015-10" db="EMBL/GenBank/DDBJ databases">
        <title>Metagenome-Assembled Genomes uncover a global brackish microbiome.</title>
        <authorList>
            <person name="Hugerth L.W."/>
            <person name="Larsson J."/>
            <person name="Alneberg J."/>
            <person name="Lindh M.V."/>
            <person name="Legrand C."/>
            <person name="Pinhassi J."/>
            <person name="Andersson A.F."/>
        </authorList>
    </citation>
    <scope>NUCLEOTIDE SEQUENCE [LARGE SCALE GENOMIC DNA]</scope>
    <source>
        <strain evidence="4">BACL26 MAG-121220-bin70</strain>
    </source>
</reference>
<evidence type="ECO:0000313" key="5">
    <source>
        <dbReference type="Proteomes" id="UP000051213"/>
    </source>
</evidence>
<organism evidence="4 5">
    <name type="scientific">SAR92 bacterium BACL26 MAG-121220-bin70</name>
    <dbReference type="NCBI Taxonomy" id="1655626"/>
    <lineage>
        <taxon>Bacteria</taxon>
        <taxon>Pseudomonadati</taxon>
        <taxon>Pseudomonadota</taxon>
        <taxon>Gammaproteobacteria</taxon>
        <taxon>Cellvibrionales</taxon>
        <taxon>Porticoccaceae</taxon>
        <taxon>SAR92 clade</taxon>
    </lineage>
</organism>
<dbReference type="Gene3D" id="3.30.450.20">
    <property type="entry name" value="PAS domain"/>
    <property type="match status" value="1"/>
</dbReference>
<proteinExistence type="predicted"/>
<dbReference type="GO" id="GO:0052621">
    <property type="term" value="F:diguanylate cyclase activity"/>
    <property type="evidence" value="ECO:0007669"/>
    <property type="project" value="UniProtKB-EC"/>
</dbReference>
<dbReference type="PANTHER" id="PTHR45138">
    <property type="entry name" value="REGULATORY COMPONENTS OF SENSORY TRANSDUCTION SYSTEM"/>
    <property type="match status" value="1"/>
</dbReference>
<evidence type="ECO:0000313" key="4">
    <source>
        <dbReference type="EMBL" id="KRO95568.1"/>
    </source>
</evidence>
<dbReference type="EMBL" id="LICA01000082">
    <property type="protein sequence ID" value="KRO95568.1"/>
    <property type="molecule type" value="Genomic_DNA"/>
</dbReference>
<name>A0A0R2UED1_9GAMM</name>
<dbReference type="EC" id="2.7.7.65" evidence="1"/>
<evidence type="ECO:0000256" key="1">
    <source>
        <dbReference type="ARBA" id="ARBA00012528"/>
    </source>
</evidence>
<dbReference type="InterPro" id="IPR043128">
    <property type="entry name" value="Rev_trsase/Diguanyl_cyclase"/>
</dbReference>
<sequence>MIESYDFVKAVLDTASEGIVVIDSDGDIQFANHSWDETGRVEPWFEYGGWKGVNYLKVCDEAGKAGDSFALRAAKGIRKVSRAEQDLYYLEYPCHSPLNQRWFMMRVSQFILSDTQFLVISHRDITEQKLAEQEVSKLTSVDDITGIPNRRVFGEFLDQQWVRAIRMKTPISLARLGIDHFKKINDTYGRTLGDGYLRSLGDILSKSANRPDDMCARYGGDEFTILLGGTEKEGAHSLMLKLLRNIRALKIPNEQVKAKPILTLSIGLAEIYPNKNNKPEDLLLAANKLLHAAKDAGRDSLAVTESVLKSTDLGFKIYS</sequence>
<dbReference type="InterPro" id="IPR050469">
    <property type="entry name" value="Diguanylate_Cyclase"/>
</dbReference>
<dbReference type="InterPro" id="IPR000160">
    <property type="entry name" value="GGDEF_dom"/>
</dbReference>
<evidence type="ECO:0000259" key="3">
    <source>
        <dbReference type="PROSITE" id="PS50887"/>
    </source>
</evidence>
<dbReference type="GO" id="GO:0005886">
    <property type="term" value="C:plasma membrane"/>
    <property type="evidence" value="ECO:0007669"/>
    <property type="project" value="TreeGrafter"/>
</dbReference>
<dbReference type="Proteomes" id="UP000051213">
    <property type="component" value="Unassembled WGS sequence"/>
</dbReference>